<dbReference type="Pfam" id="PF03446">
    <property type="entry name" value="NAD_binding_2"/>
    <property type="match status" value="1"/>
</dbReference>
<dbReference type="Proteomes" id="UP001152747">
    <property type="component" value="Unassembled WGS sequence"/>
</dbReference>
<dbReference type="SUPFAM" id="SSF51735">
    <property type="entry name" value="NAD(P)-binding Rossmann-fold domains"/>
    <property type="match status" value="1"/>
</dbReference>
<dbReference type="PRINTS" id="PR00076">
    <property type="entry name" value="6PGDHDRGNASE"/>
</dbReference>
<comment type="caution">
    <text evidence="2">The sequence shown here is derived from an EMBL/GenBank/DDBJ whole genome shotgun (WGS) entry which is preliminary data.</text>
</comment>
<keyword evidence="3" id="KW-1185">Reference proteome</keyword>
<dbReference type="InterPro" id="IPR006115">
    <property type="entry name" value="6PGDH_NADP-bd"/>
</dbReference>
<dbReference type="GO" id="GO:0050661">
    <property type="term" value="F:NADP binding"/>
    <property type="evidence" value="ECO:0007669"/>
    <property type="project" value="InterPro"/>
</dbReference>
<gene>
    <name evidence="2" type="ORF">CAMP_LOCUS11483</name>
</gene>
<sequence>MAEADIAVIGLAVMGQNLILNMNDHGFTVCAFNRTVKLVDDFLANEAKGTKIIGAHSIEEMCKKLKRPRRVMMLIKAGTPKKGDIIIDGGNSEYTDSNRRAKELGEKGIHFVGCGVSGGEEGEFYSKYYEKYHIMLKN</sequence>
<feature type="domain" description="6-phosphogluconate dehydrogenase NADP-binding" evidence="1">
    <location>
        <begin position="5"/>
        <end position="122"/>
    </location>
</feature>
<dbReference type="GO" id="GO:0004616">
    <property type="term" value="F:phosphogluconate dehydrogenase (decarboxylating) activity"/>
    <property type="evidence" value="ECO:0007669"/>
    <property type="project" value="InterPro"/>
</dbReference>
<organism evidence="2 3">
    <name type="scientific">Caenorhabditis angaria</name>
    <dbReference type="NCBI Taxonomy" id="860376"/>
    <lineage>
        <taxon>Eukaryota</taxon>
        <taxon>Metazoa</taxon>
        <taxon>Ecdysozoa</taxon>
        <taxon>Nematoda</taxon>
        <taxon>Chromadorea</taxon>
        <taxon>Rhabditida</taxon>
        <taxon>Rhabditina</taxon>
        <taxon>Rhabditomorpha</taxon>
        <taxon>Rhabditoidea</taxon>
        <taxon>Rhabditidae</taxon>
        <taxon>Peloderinae</taxon>
        <taxon>Caenorhabditis</taxon>
    </lineage>
</organism>
<accession>A0A9P1IQE5</accession>
<dbReference type="InterPro" id="IPR036291">
    <property type="entry name" value="NAD(P)-bd_dom_sf"/>
</dbReference>
<evidence type="ECO:0000259" key="1">
    <source>
        <dbReference type="Pfam" id="PF03446"/>
    </source>
</evidence>
<evidence type="ECO:0000313" key="2">
    <source>
        <dbReference type="EMBL" id="CAI5448846.1"/>
    </source>
</evidence>
<dbReference type="PANTHER" id="PTHR11811">
    <property type="entry name" value="6-PHOSPHOGLUCONATE DEHYDROGENASE"/>
    <property type="match status" value="1"/>
</dbReference>
<protein>
    <recommendedName>
        <fullName evidence="1">6-phosphogluconate dehydrogenase NADP-binding domain-containing protein</fullName>
    </recommendedName>
</protein>
<dbReference type="AlphaFoldDB" id="A0A9P1IQE5"/>
<name>A0A9P1IQE5_9PELO</name>
<dbReference type="OrthoDB" id="434986at2759"/>
<dbReference type="InterPro" id="IPR006183">
    <property type="entry name" value="Pgluconate_DH"/>
</dbReference>
<proteinExistence type="predicted"/>
<reference evidence="2" key="1">
    <citation type="submission" date="2022-11" db="EMBL/GenBank/DDBJ databases">
        <authorList>
            <person name="Kikuchi T."/>
        </authorList>
    </citation>
    <scope>NUCLEOTIDE SEQUENCE</scope>
    <source>
        <strain evidence="2">PS1010</strain>
    </source>
</reference>
<evidence type="ECO:0000313" key="3">
    <source>
        <dbReference type="Proteomes" id="UP001152747"/>
    </source>
</evidence>
<dbReference type="Gene3D" id="3.40.50.720">
    <property type="entry name" value="NAD(P)-binding Rossmann-like Domain"/>
    <property type="match status" value="1"/>
</dbReference>
<dbReference type="EMBL" id="CANHGI010000004">
    <property type="protein sequence ID" value="CAI5448846.1"/>
    <property type="molecule type" value="Genomic_DNA"/>
</dbReference>